<evidence type="ECO:0000313" key="6">
    <source>
        <dbReference type="Proteomes" id="UP001500655"/>
    </source>
</evidence>
<organism evidence="5 6">
    <name type="scientific">Luedemannella helvata</name>
    <dbReference type="NCBI Taxonomy" id="349315"/>
    <lineage>
        <taxon>Bacteria</taxon>
        <taxon>Bacillati</taxon>
        <taxon>Actinomycetota</taxon>
        <taxon>Actinomycetes</taxon>
        <taxon>Micromonosporales</taxon>
        <taxon>Micromonosporaceae</taxon>
        <taxon>Luedemannella</taxon>
    </lineage>
</organism>
<dbReference type="Pfam" id="PF13671">
    <property type="entry name" value="AAA_33"/>
    <property type="match status" value="1"/>
</dbReference>
<dbReference type="EMBL" id="BAAALS010000058">
    <property type="protein sequence ID" value="GAA1777946.1"/>
    <property type="molecule type" value="Genomic_DNA"/>
</dbReference>
<comment type="caution">
    <text evidence="5">The sequence shown here is derived from an EMBL/GenBank/DDBJ whole genome shotgun (WGS) entry which is preliminary data.</text>
</comment>
<feature type="domain" description="HTH gntR-type" evidence="4">
    <location>
        <begin position="12"/>
        <end position="80"/>
    </location>
</feature>
<keyword evidence="3" id="KW-0804">Transcription</keyword>
<dbReference type="InterPro" id="IPR050679">
    <property type="entry name" value="Bact_HTH_transcr_reg"/>
</dbReference>
<dbReference type="Gene3D" id="1.10.10.10">
    <property type="entry name" value="Winged helix-like DNA-binding domain superfamily/Winged helix DNA-binding domain"/>
    <property type="match status" value="1"/>
</dbReference>
<evidence type="ECO:0000313" key="5">
    <source>
        <dbReference type="EMBL" id="GAA1777946.1"/>
    </source>
</evidence>
<gene>
    <name evidence="5" type="ORF">GCM10009681_56300</name>
</gene>
<dbReference type="SUPFAM" id="SSF52540">
    <property type="entry name" value="P-loop containing nucleoside triphosphate hydrolases"/>
    <property type="match status" value="1"/>
</dbReference>
<evidence type="ECO:0000256" key="1">
    <source>
        <dbReference type="ARBA" id="ARBA00023015"/>
    </source>
</evidence>
<name>A0ABN2L7Y7_9ACTN</name>
<protein>
    <recommendedName>
        <fullName evidence="4">HTH gntR-type domain-containing protein</fullName>
    </recommendedName>
</protein>
<keyword evidence="1" id="KW-0805">Transcription regulation</keyword>
<dbReference type="Pfam" id="PF00392">
    <property type="entry name" value="GntR"/>
    <property type="match status" value="1"/>
</dbReference>
<dbReference type="RefSeq" id="WP_344088738.1">
    <property type="nucleotide sequence ID" value="NZ_BAAALS010000058.1"/>
</dbReference>
<dbReference type="SMART" id="SM00345">
    <property type="entry name" value="HTH_GNTR"/>
    <property type="match status" value="1"/>
</dbReference>
<dbReference type="InterPro" id="IPR000524">
    <property type="entry name" value="Tscrpt_reg_HTH_GntR"/>
</dbReference>
<dbReference type="InterPro" id="IPR027417">
    <property type="entry name" value="P-loop_NTPase"/>
</dbReference>
<sequence length="283" mass="31062">MPTDGSALDRSDALHKQVARHIRNDIDAGVLRDGEVLPSTRELAQRWDVSVFTITEAMKLLAEEGLVVSKSRSKRVVQAPDQPREKLRPPAPHMVLIGGYAGSGKSELGRILARETGWAILDKDTMTRPVVEAALEVLGLSPNDRESEAYHNLIRPREYEGLMAAAHENAASGASAVVAAPFIKEFRDAAWVERTHASFTAVGATVTLVWVYCDAESMQMYIRHRGAARDAAKLADWPSYLNTIDVDFRPAEPYVLVDNCASGLPLQRQARDLVAALVSREPV</sequence>
<evidence type="ECO:0000259" key="4">
    <source>
        <dbReference type="PROSITE" id="PS50949"/>
    </source>
</evidence>
<dbReference type="InterPro" id="IPR036390">
    <property type="entry name" value="WH_DNA-bd_sf"/>
</dbReference>
<keyword evidence="6" id="KW-1185">Reference proteome</keyword>
<dbReference type="Gene3D" id="3.40.50.300">
    <property type="entry name" value="P-loop containing nucleotide triphosphate hydrolases"/>
    <property type="match status" value="1"/>
</dbReference>
<dbReference type="PANTHER" id="PTHR44846:SF1">
    <property type="entry name" value="MANNOSYL-D-GLYCERATE TRANSPORT_METABOLISM SYSTEM REPRESSOR MNGR-RELATED"/>
    <property type="match status" value="1"/>
</dbReference>
<keyword evidence="2" id="KW-0238">DNA-binding</keyword>
<dbReference type="InterPro" id="IPR036388">
    <property type="entry name" value="WH-like_DNA-bd_sf"/>
</dbReference>
<evidence type="ECO:0000256" key="3">
    <source>
        <dbReference type="ARBA" id="ARBA00023163"/>
    </source>
</evidence>
<accession>A0ABN2L7Y7</accession>
<dbReference type="PROSITE" id="PS50949">
    <property type="entry name" value="HTH_GNTR"/>
    <property type="match status" value="1"/>
</dbReference>
<dbReference type="CDD" id="cd07377">
    <property type="entry name" value="WHTH_GntR"/>
    <property type="match status" value="1"/>
</dbReference>
<dbReference type="PANTHER" id="PTHR44846">
    <property type="entry name" value="MANNOSYL-D-GLYCERATE TRANSPORT/METABOLISM SYSTEM REPRESSOR MNGR-RELATED"/>
    <property type="match status" value="1"/>
</dbReference>
<evidence type="ECO:0000256" key="2">
    <source>
        <dbReference type="ARBA" id="ARBA00023125"/>
    </source>
</evidence>
<dbReference type="PRINTS" id="PR00035">
    <property type="entry name" value="HTHGNTR"/>
</dbReference>
<dbReference type="Proteomes" id="UP001500655">
    <property type="component" value="Unassembled WGS sequence"/>
</dbReference>
<reference evidence="5 6" key="1">
    <citation type="journal article" date="2019" name="Int. J. Syst. Evol. Microbiol.">
        <title>The Global Catalogue of Microorganisms (GCM) 10K type strain sequencing project: providing services to taxonomists for standard genome sequencing and annotation.</title>
        <authorList>
            <consortium name="The Broad Institute Genomics Platform"/>
            <consortium name="The Broad Institute Genome Sequencing Center for Infectious Disease"/>
            <person name="Wu L."/>
            <person name="Ma J."/>
        </authorList>
    </citation>
    <scope>NUCLEOTIDE SEQUENCE [LARGE SCALE GENOMIC DNA]</scope>
    <source>
        <strain evidence="5 6">JCM 13249</strain>
    </source>
</reference>
<proteinExistence type="predicted"/>
<dbReference type="SUPFAM" id="SSF46785">
    <property type="entry name" value="Winged helix' DNA-binding domain"/>
    <property type="match status" value="1"/>
</dbReference>